<dbReference type="AlphaFoldDB" id="A0A5C5XEW3"/>
<keyword evidence="3" id="KW-1185">Reference proteome</keyword>
<evidence type="ECO:0000259" key="1">
    <source>
        <dbReference type="Pfam" id="PF00248"/>
    </source>
</evidence>
<dbReference type="RefSeq" id="WP_146503588.1">
    <property type="nucleotide sequence ID" value="NZ_SJPG01000001.1"/>
</dbReference>
<dbReference type="InterPro" id="IPR023210">
    <property type="entry name" value="NADP_OxRdtase_dom"/>
</dbReference>
<dbReference type="CDD" id="cd19098">
    <property type="entry name" value="AKR_unchar"/>
    <property type="match status" value="1"/>
</dbReference>
<dbReference type="Proteomes" id="UP000316095">
    <property type="component" value="Unassembled WGS sequence"/>
</dbReference>
<dbReference type="OrthoDB" id="253560at2"/>
<proteinExistence type="predicted"/>
<organism evidence="2 3">
    <name type="scientific">Rubinisphaera italica</name>
    <dbReference type="NCBI Taxonomy" id="2527969"/>
    <lineage>
        <taxon>Bacteria</taxon>
        <taxon>Pseudomonadati</taxon>
        <taxon>Planctomycetota</taxon>
        <taxon>Planctomycetia</taxon>
        <taxon>Planctomycetales</taxon>
        <taxon>Planctomycetaceae</taxon>
        <taxon>Rubinisphaera</taxon>
    </lineage>
</organism>
<dbReference type="SUPFAM" id="SSF51430">
    <property type="entry name" value="NAD(P)-linked oxidoreductase"/>
    <property type="match status" value="1"/>
</dbReference>
<dbReference type="PANTHER" id="PTHR43312:SF1">
    <property type="entry name" value="NADP-DEPENDENT OXIDOREDUCTASE DOMAIN-CONTAINING PROTEIN"/>
    <property type="match status" value="1"/>
</dbReference>
<gene>
    <name evidence="2" type="ORF">Pan54_23620</name>
</gene>
<accession>A0A5C5XEW3</accession>
<sequence>MELRELGQSGLKVSPVGLGLAALGRPGYINLGHADDLDEEYDSTLMQHRAAEVLQTAYEAGVRYFDAARSYGKAEQFLSHWIAAHPDQQEMTVGSKWGYEYTADWKIDAEVHEQKQHSLERLNQQWGESQALLSSHLNLYQIHSATLESGVLRNDAVLNRLKELKEFGFAIGLSVSGPEQSKVIEQALTIRNGKRLLFDTVQATWNLLERSAGPALEEAYRQGMGIIIKESLANGRLTERNRSPEFAAQLNLLQSHAQRLETTIDALCMAYVIQQPWVDVVLSGAATSEHLLSNLAASKVIIDEDFEIAFRSLHEDAASYWKTRSQLNWN</sequence>
<protein>
    <submittedName>
        <fullName evidence="2">Putative oxidoreductase</fullName>
    </submittedName>
</protein>
<dbReference type="EMBL" id="SJPG01000001">
    <property type="protein sequence ID" value="TWT61626.1"/>
    <property type="molecule type" value="Genomic_DNA"/>
</dbReference>
<evidence type="ECO:0000313" key="2">
    <source>
        <dbReference type="EMBL" id="TWT61626.1"/>
    </source>
</evidence>
<dbReference type="InterPro" id="IPR053135">
    <property type="entry name" value="AKR2_Oxidoreductase"/>
</dbReference>
<feature type="domain" description="NADP-dependent oxidoreductase" evidence="1">
    <location>
        <begin position="47"/>
        <end position="305"/>
    </location>
</feature>
<reference evidence="2 3" key="1">
    <citation type="submission" date="2019-02" db="EMBL/GenBank/DDBJ databases">
        <title>Deep-cultivation of Planctomycetes and their phenomic and genomic characterization uncovers novel biology.</title>
        <authorList>
            <person name="Wiegand S."/>
            <person name="Jogler M."/>
            <person name="Boedeker C."/>
            <person name="Pinto D."/>
            <person name="Vollmers J."/>
            <person name="Rivas-Marin E."/>
            <person name="Kohn T."/>
            <person name="Peeters S.H."/>
            <person name="Heuer A."/>
            <person name="Rast P."/>
            <person name="Oberbeckmann S."/>
            <person name="Bunk B."/>
            <person name="Jeske O."/>
            <person name="Meyerdierks A."/>
            <person name="Storesund J.E."/>
            <person name="Kallscheuer N."/>
            <person name="Luecker S."/>
            <person name="Lage O.M."/>
            <person name="Pohl T."/>
            <person name="Merkel B.J."/>
            <person name="Hornburger P."/>
            <person name="Mueller R.-W."/>
            <person name="Bruemmer F."/>
            <person name="Labrenz M."/>
            <person name="Spormann A.M."/>
            <person name="Op Den Camp H."/>
            <person name="Overmann J."/>
            <person name="Amann R."/>
            <person name="Jetten M.S.M."/>
            <person name="Mascher T."/>
            <person name="Medema M.H."/>
            <person name="Devos D.P."/>
            <person name="Kaster A.-K."/>
            <person name="Ovreas L."/>
            <person name="Rohde M."/>
            <person name="Galperin M.Y."/>
            <person name="Jogler C."/>
        </authorList>
    </citation>
    <scope>NUCLEOTIDE SEQUENCE [LARGE SCALE GENOMIC DNA]</scope>
    <source>
        <strain evidence="2 3">Pan54</strain>
    </source>
</reference>
<dbReference type="Gene3D" id="3.20.20.100">
    <property type="entry name" value="NADP-dependent oxidoreductase domain"/>
    <property type="match status" value="1"/>
</dbReference>
<dbReference type="Pfam" id="PF00248">
    <property type="entry name" value="Aldo_ket_red"/>
    <property type="match status" value="1"/>
</dbReference>
<name>A0A5C5XEW3_9PLAN</name>
<comment type="caution">
    <text evidence="2">The sequence shown here is derived from an EMBL/GenBank/DDBJ whole genome shotgun (WGS) entry which is preliminary data.</text>
</comment>
<evidence type="ECO:0000313" key="3">
    <source>
        <dbReference type="Proteomes" id="UP000316095"/>
    </source>
</evidence>
<dbReference type="InterPro" id="IPR036812">
    <property type="entry name" value="NAD(P)_OxRdtase_dom_sf"/>
</dbReference>
<dbReference type="PANTHER" id="PTHR43312">
    <property type="entry name" value="D-THREO-ALDOSE 1-DEHYDROGENASE"/>
    <property type="match status" value="1"/>
</dbReference>